<sequence>MTEDVRVLLAHQDAPTSAGIGMILEADGFEICGEAVAATPAVEIAVRSEPDICLIEENLPGGALIAVDAIYRRMPATKLVLLTDSDDPNSLLAAVRAGASGYVRTDLDPARLTFTLRGVLAGEAALSRRLTFALLETLRTRERGRSAPTTPGGPSMTDRELEVLELLAEGLRTSEIAARLAIAEVTVRRHVSSAVTKLGVEDRAAAVAVLTGRERA</sequence>
<evidence type="ECO:0000256" key="4">
    <source>
        <dbReference type="PROSITE-ProRule" id="PRU00169"/>
    </source>
</evidence>
<evidence type="ECO:0000256" key="1">
    <source>
        <dbReference type="ARBA" id="ARBA00023015"/>
    </source>
</evidence>
<evidence type="ECO:0008006" key="8">
    <source>
        <dbReference type="Google" id="ProtNLM"/>
    </source>
</evidence>
<keyword evidence="3" id="KW-0804">Transcription</keyword>
<dbReference type="Gene3D" id="3.40.50.2300">
    <property type="match status" value="1"/>
</dbReference>
<dbReference type="PRINTS" id="PR00038">
    <property type="entry name" value="HTHLUXR"/>
</dbReference>
<protein>
    <recommendedName>
        <fullName evidence="8">Two-component transcriptional response regulator, LuxR family</fullName>
    </recommendedName>
</protein>
<keyword evidence="1" id="KW-0805">Transcription regulation</keyword>
<feature type="domain" description="HTH luxR-type" evidence="5">
    <location>
        <begin position="149"/>
        <end position="214"/>
    </location>
</feature>
<dbReference type="GO" id="GO:0000160">
    <property type="term" value="P:phosphorelay signal transduction system"/>
    <property type="evidence" value="ECO:0007669"/>
    <property type="project" value="InterPro"/>
</dbReference>
<accession>A0A6J4RQN0</accession>
<organism evidence="7">
    <name type="scientific">uncultured Solirubrobacteraceae bacterium</name>
    <dbReference type="NCBI Taxonomy" id="1162706"/>
    <lineage>
        <taxon>Bacteria</taxon>
        <taxon>Bacillati</taxon>
        <taxon>Actinomycetota</taxon>
        <taxon>Thermoleophilia</taxon>
        <taxon>Solirubrobacterales</taxon>
        <taxon>Solirubrobacteraceae</taxon>
        <taxon>environmental samples</taxon>
    </lineage>
</organism>
<dbReference type="InterPro" id="IPR016032">
    <property type="entry name" value="Sig_transdc_resp-reg_C-effctor"/>
</dbReference>
<evidence type="ECO:0000313" key="7">
    <source>
        <dbReference type="EMBL" id="CAA9478601.1"/>
    </source>
</evidence>
<dbReference type="PANTHER" id="PTHR43214:SF24">
    <property type="entry name" value="TRANSCRIPTIONAL REGULATORY PROTEIN NARL-RELATED"/>
    <property type="match status" value="1"/>
</dbReference>
<dbReference type="PROSITE" id="PS50043">
    <property type="entry name" value="HTH_LUXR_2"/>
    <property type="match status" value="1"/>
</dbReference>
<dbReference type="InterPro" id="IPR011006">
    <property type="entry name" value="CheY-like_superfamily"/>
</dbReference>
<dbReference type="InterPro" id="IPR000792">
    <property type="entry name" value="Tscrpt_reg_LuxR_C"/>
</dbReference>
<dbReference type="Pfam" id="PF00072">
    <property type="entry name" value="Response_reg"/>
    <property type="match status" value="1"/>
</dbReference>
<dbReference type="PANTHER" id="PTHR43214">
    <property type="entry name" value="TWO-COMPONENT RESPONSE REGULATOR"/>
    <property type="match status" value="1"/>
</dbReference>
<evidence type="ECO:0000259" key="5">
    <source>
        <dbReference type="PROSITE" id="PS50043"/>
    </source>
</evidence>
<evidence type="ECO:0000256" key="2">
    <source>
        <dbReference type="ARBA" id="ARBA00023125"/>
    </source>
</evidence>
<feature type="domain" description="Response regulatory" evidence="6">
    <location>
        <begin position="6"/>
        <end position="120"/>
    </location>
</feature>
<dbReference type="PROSITE" id="PS50110">
    <property type="entry name" value="RESPONSE_REGULATORY"/>
    <property type="match status" value="1"/>
</dbReference>
<keyword evidence="2" id="KW-0238">DNA-binding</keyword>
<reference evidence="7" key="1">
    <citation type="submission" date="2020-02" db="EMBL/GenBank/DDBJ databases">
        <authorList>
            <person name="Meier V. D."/>
        </authorList>
    </citation>
    <scope>NUCLEOTIDE SEQUENCE</scope>
    <source>
        <strain evidence="7">AVDCRST_MAG67</strain>
    </source>
</reference>
<dbReference type="SMART" id="SM00421">
    <property type="entry name" value="HTH_LUXR"/>
    <property type="match status" value="1"/>
</dbReference>
<dbReference type="AlphaFoldDB" id="A0A6J4RQN0"/>
<dbReference type="InterPro" id="IPR001789">
    <property type="entry name" value="Sig_transdc_resp-reg_receiver"/>
</dbReference>
<dbReference type="GO" id="GO:0006355">
    <property type="term" value="P:regulation of DNA-templated transcription"/>
    <property type="evidence" value="ECO:0007669"/>
    <property type="project" value="InterPro"/>
</dbReference>
<dbReference type="InterPro" id="IPR039420">
    <property type="entry name" value="WalR-like"/>
</dbReference>
<dbReference type="EMBL" id="CADCVQ010000036">
    <property type="protein sequence ID" value="CAA9478601.1"/>
    <property type="molecule type" value="Genomic_DNA"/>
</dbReference>
<dbReference type="GO" id="GO:0003677">
    <property type="term" value="F:DNA binding"/>
    <property type="evidence" value="ECO:0007669"/>
    <property type="project" value="UniProtKB-KW"/>
</dbReference>
<proteinExistence type="predicted"/>
<dbReference type="Pfam" id="PF00196">
    <property type="entry name" value="GerE"/>
    <property type="match status" value="1"/>
</dbReference>
<comment type="caution">
    <text evidence="4">Lacks conserved residue(s) required for the propagation of feature annotation.</text>
</comment>
<dbReference type="SUPFAM" id="SSF46894">
    <property type="entry name" value="C-terminal effector domain of the bipartite response regulators"/>
    <property type="match status" value="1"/>
</dbReference>
<gene>
    <name evidence="7" type="ORF">AVDCRST_MAG67-713</name>
</gene>
<name>A0A6J4RQN0_9ACTN</name>
<evidence type="ECO:0000259" key="6">
    <source>
        <dbReference type="PROSITE" id="PS50110"/>
    </source>
</evidence>
<evidence type="ECO:0000256" key="3">
    <source>
        <dbReference type="ARBA" id="ARBA00023163"/>
    </source>
</evidence>
<dbReference type="SUPFAM" id="SSF52172">
    <property type="entry name" value="CheY-like"/>
    <property type="match status" value="1"/>
</dbReference>
<dbReference type="PROSITE" id="PS00622">
    <property type="entry name" value="HTH_LUXR_1"/>
    <property type="match status" value="1"/>
</dbReference>
<dbReference type="SMART" id="SM00448">
    <property type="entry name" value="REC"/>
    <property type="match status" value="1"/>
</dbReference>